<dbReference type="AlphaFoldDB" id="A0A225MNJ6"/>
<keyword evidence="3" id="KW-0813">Transport</keyword>
<dbReference type="OrthoDB" id="8891185at2"/>
<keyword evidence="8" id="KW-1185">Reference proteome</keyword>
<dbReference type="PRINTS" id="PR01715">
    <property type="entry name" value="FERRIBNDNGPP"/>
</dbReference>
<dbReference type="Proteomes" id="UP000214603">
    <property type="component" value="Unassembled WGS sequence"/>
</dbReference>
<dbReference type="Gene3D" id="3.40.50.1980">
    <property type="entry name" value="Nitrogenase molybdenum iron protein domain"/>
    <property type="match status" value="2"/>
</dbReference>
<dbReference type="GO" id="GO:1901678">
    <property type="term" value="P:iron coordination entity transport"/>
    <property type="evidence" value="ECO:0007669"/>
    <property type="project" value="UniProtKB-ARBA"/>
</dbReference>
<keyword evidence="5" id="KW-0732">Signal</keyword>
<proteinExistence type="inferred from homology"/>
<dbReference type="InterPro" id="IPR002491">
    <property type="entry name" value="ABC_transptr_periplasmic_BD"/>
</dbReference>
<dbReference type="PANTHER" id="PTHR30532">
    <property type="entry name" value="IRON III DICITRATE-BINDING PERIPLASMIC PROTEIN"/>
    <property type="match status" value="1"/>
</dbReference>
<name>A0A225MNJ6_9BURK</name>
<dbReference type="PROSITE" id="PS50983">
    <property type="entry name" value="FE_B12_PBP"/>
    <property type="match status" value="1"/>
</dbReference>
<comment type="subcellular location">
    <subcellularLocation>
        <location evidence="1">Cell envelope</location>
    </subcellularLocation>
</comment>
<evidence type="ECO:0000259" key="6">
    <source>
        <dbReference type="PROSITE" id="PS50983"/>
    </source>
</evidence>
<keyword evidence="4" id="KW-0410">Iron transport</keyword>
<protein>
    <submittedName>
        <fullName evidence="7">ABC transporter substrate-binding protein</fullName>
    </submittedName>
</protein>
<comment type="similarity">
    <text evidence="2">Belongs to the bacterial solute-binding protein 8 family.</text>
</comment>
<dbReference type="PANTHER" id="PTHR30532:SF1">
    <property type="entry name" value="IRON(3+)-HYDROXAMATE-BINDING PROTEIN FHUD"/>
    <property type="match status" value="1"/>
</dbReference>
<dbReference type="RefSeq" id="WP_088603029.1">
    <property type="nucleotide sequence ID" value="NZ_NJIH01000004.1"/>
</dbReference>
<dbReference type="SUPFAM" id="SSF53807">
    <property type="entry name" value="Helical backbone' metal receptor"/>
    <property type="match status" value="1"/>
</dbReference>
<evidence type="ECO:0000256" key="5">
    <source>
        <dbReference type="ARBA" id="ARBA00022729"/>
    </source>
</evidence>
<evidence type="ECO:0000313" key="7">
    <source>
        <dbReference type="EMBL" id="OWT61943.1"/>
    </source>
</evidence>
<reference evidence="8" key="1">
    <citation type="submission" date="2017-06" db="EMBL/GenBank/DDBJ databases">
        <title>Herbaspirillum phytohormonus sp. nov., isolated from the root nodule of Robinia pseudoacacia in lead-zinc mine.</title>
        <authorList>
            <person name="Fan M."/>
            <person name="Lin Y."/>
        </authorList>
    </citation>
    <scope>NUCLEOTIDE SEQUENCE [LARGE SCALE GENOMIC DNA]</scope>
    <source>
        <strain evidence="8">SC-089</strain>
    </source>
</reference>
<dbReference type="GO" id="GO:0030288">
    <property type="term" value="C:outer membrane-bounded periplasmic space"/>
    <property type="evidence" value="ECO:0007669"/>
    <property type="project" value="TreeGrafter"/>
</dbReference>
<gene>
    <name evidence="7" type="ORF">CEY11_08985</name>
</gene>
<comment type="caution">
    <text evidence="7">The sequence shown here is derived from an EMBL/GenBank/DDBJ whole genome shotgun (WGS) entry which is preliminary data.</text>
</comment>
<evidence type="ECO:0000313" key="8">
    <source>
        <dbReference type="Proteomes" id="UP000214603"/>
    </source>
</evidence>
<sequence>MHIGHAAVPGSGVRAAESLENERAHASRRRRLCLFAAAQGLVGIAPRRALAAPAARVACIDWASAETLAWLGHMPLAVPELATYRRWLPEPVLPAATVDLGARSEPNLELLAALRPDLIYISNWQSGMQSLFGRIAPTVTAAVIDARRAPYRRIRELLLQVGKSVGRDDLARRRLSEFDASIEGMRAALAARPRRPLYVAVLSESGAQAYVYGKGSWVDALLARLGLRNAWIAKTSLYGNSLVGISELAADPQAAILYLDQGPRTQRAEARLRGSTLWRGLPAVAGGRAAAIAPFYALGGIPSALRCARIVSRVMSGPVGARA</sequence>
<feature type="domain" description="Fe/B12 periplasmic-binding" evidence="6">
    <location>
        <begin position="56"/>
        <end position="322"/>
    </location>
</feature>
<accession>A0A225MNJ6</accession>
<evidence type="ECO:0000256" key="2">
    <source>
        <dbReference type="ARBA" id="ARBA00008814"/>
    </source>
</evidence>
<dbReference type="Pfam" id="PF01497">
    <property type="entry name" value="Peripla_BP_2"/>
    <property type="match status" value="1"/>
</dbReference>
<keyword evidence="4" id="KW-0408">Iron</keyword>
<organism evidence="7 8">
    <name type="scientific">Candidimonas nitroreducens</name>
    <dbReference type="NCBI Taxonomy" id="683354"/>
    <lineage>
        <taxon>Bacteria</taxon>
        <taxon>Pseudomonadati</taxon>
        <taxon>Pseudomonadota</taxon>
        <taxon>Betaproteobacteria</taxon>
        <taxon>Burkholderiales</taxon>
        <taxon>Alcaligenaceae</taxon>
        <taxon>Candidimonas</taxon>
    </lineage>
</organism>
<evidence type="ECO:0000256" key="3">
    <source>
        <dbReference type="ARBA" id="ARBA00022448"/>
    </source>
</evidence>
<evidence type="ECO:0000256" key="1">
    <source>
        <dbReference type="ARBA" id="ARBA00004196"/>
    </source>
</evidence>
<dbReference type="EMBL" id="NJIH01000004">
    <property type="protein sequence ID" value="OWT61943.1"/>
    <property type="molecule type" value="Genomic_DNA"/>
</dbReference>
<evidence type="ECO:0000256" key="4">
    <source>
        <dbReference type="ARBA" id="ARBA00022496"/>
    </source>
</evidence>
<dbReference type="InterPro" id="IPR051313">
    <property type="entry name" value="Bact_iron-sidero_bind"/>
</dbReference>
<keyword evidence="4" id="KW-0406">Ion transport</keyword>